<feature type="compositionally biased region" description="Polar residues" evidence="5">
    <location>
        <begin position="694"/>
        <end position="708"/>
    </location>
</feature>
<gene>
    <name evidence="6" type="ORF">CLV90_0136</name>
</gene>
<evidence type="ECO:0000256" key="4">
    <source>
        <dbReference type="ARBA" id="ARBA00022837"/>
    </source>
</evidence>
<comment type="caution">
    <text evidence="6">The sequence shown here is derived from an EMBL/GenBank/DDBJ whole genome shotgun (WGS) entry which is preliminary data.</text>
</comment>
<keyword evidence="7" id="KW-1185">Reference proteome</keyword>
<dbReference type="Gene3D" id="2.60.40.10">
    <property type="entry name" value="Immunoglobulins"/>
    <property type="match status" value="2"/>
</dbReference>
<protein>
    <submittedName>
        <fullName evidence="6">Uncharacterized protein</fullName>
    </submittedName>
</protein>
<dbReference type="InterPro" id="IPR053180">
    <property type="entry name" value="Ca-binding_acidic-repeat"/>
</dbReference>
<organism evidence="6 7">
    <name type="scientific">Maribacter spongiicola</name>
    <dbReference type="NCBI Taxonomy" id="1206753"/>
    <lineage>
        <taxon>Bacteria</taxon>
        <taxon>Pseudomonadati</taxon>
        <taxon>Bacteroidota</taxon>
        <taxon>Flavobacteriia</taxon>
        <taxon>Flavobacteriales</taxon>
        <taxon>Flavobacteriaceae</taxon>
        <taxon>Maribacter</taxon>
    </lineage>
</organism>
<keyword evidence="3" id="KW-0732">Signal</keyword>
<evidence type="ECO:0000256" key="5">
    <source>
        <dbReference type="SAM" id="MobiDB-lite"/>
    </source>
</evidence>
<name>A0A4R7KB42_9FLAO</name>
<evidence type="ECO:0000256" key="2">
    <source>
        <dbReference type="ARBA" id="ARBA00022525"/>
    </source>
</evidence>
<feature type="non-terminal residue" evidence="6">
    <location>
        <position position="815"/>
    </location>
</feature>
<dbReference type="InterPro" id="IPR013783">
    <property type="entry name" value="Ig-like_fold"/>
</dbReference>
<dbReference type="InterPro" id="IPR018247">
    <property type="entry name" value="EF_Hand_1_Ca_BS"/>
</dbReference>
<accession>A0A4R7KB42</accession>
<comment type="subcellular location">
    <subcellularLocation>
        <location evidence="1">Secreted</location>
    </subcellularLocation>
</comment>
<dbReference type="Pfam" id="PF18884">
    <property type="entry name" value="TSP3_bac"/>
    <property type="match status" value="6"/>
</dbReference>
<reference evidence="6 7" key="1">
    <citation type="submission" date="2019-03" db="EMBL/GenBank/DDBJ databases">
        <title>Genomic Encyclopedia of Archaeal and Bacterial Type Strains, Phase II (KMG-II): from individual species to whole genera.</title>
        <authorList>
            <person name="Goeker M."/>
        </authorList>
    </citation>
    <scope>NUCLEOTIDE SEQUENCE [LARGE SCALE GENOMIC DNA]</scope>
    <source>
        <strain evidence="6 7">DSM 25233</strain>
    </source>
</reference>
<dbReference type="PROSITE" id="PS00018">
    <property type="entry name" value="EF_HAND_1"/>
    <property type="match status" value="6"/>
</dbReference>
<evidence type="ECO:0000256" key="1">
    <source>
        <dbReference type="ARBA" id="ARBA00004613"/>
    </source>
</evidence>
<dbReference type="Proteomes" id="UP000294749">
    <property type="component" value="Unassembled WGS sequence"/>
</dbReference>
<evidence type="ECO:0000313" key="7">
    <source>
        <dbReference type="Proteomes" id="UP000294749"/>
    </source>
</evidence>
<keyword evidence="2" id="KW-0964">Secreted</keyword>
<dbReference type="InterPro" id="IPR059100">
    <property type="entry name" value="TSP3_bac"/>
</dbReference>
<feature type="region of interest" description="Disordered" evidence="5">
    <location>
        <begin position="753"/>
        <end position="815"/>
    </location>
</feature>
<feature type="region of interest" description="Disordered" evidence="5">
    <location>
        <begin position="674"/>
        <end position="721"/>
    </location>
</feature>
<sequence length="815" mass="82970">NLTDVAGNVGPNSNTDTALLDLTDPSAPTVEITEDTNNDGLISEDELVGDIDVRVTLVGPTFEGDTVTVTDGNGNSQNVILTAADVTNGFIDVVIANPGNGNTITVTANVTDVAGNVGPDSNTDTAVLDLTDPSAPTVEISEDTNNDGIISEDELVGDIDARVTLVGPTFEGDTVTVTDGNGNSQDVVLTATDITNGYIDVVIANPGDGNTITVTANLTDVAGNVGPNSNTDTALLDLTDPSAPTVEITEDTNNDGLISEDELVGDIDARVTLVGPTFEGDTVTITDGNGNSQNVVLTATDISNGFIDVIITNPGDAGTIVVTANIIDVAGNVGTDSNTDTAVLDLTNPTAPTVEITEDTNNDGLISIDELVGDIDARVTLPAQTFAGDTVTITDGNGNSQDVILTATDISNGFIDVIITDSGDAGTIVVTANITDVAGNVGPDSATDIAVLDLTDPLAPTVEIIEDTNNDGLISIDELSGDIDARVTLPAQTFAGDTVTITDGNGNSQDVVLTADDVANGFIDVVIANPGDLGTIVVTATITDVAGNVGLDSATDAAVLDLTDPTVDSFSTIDSTPVLTGQGNANENLVIELDTDGDNIVDVTYTVTTDASGDWSLDSETATPDSGSFPTLVDQDVINIKATDNSGNTGTGAVTISVDTDNDGINDNEEVVIGTDPNNPDTDGDGINDGQEVNVDNTNPLDDCSSVNGYPLADSDCDEDGLTTDEEVALGTDIDNPDTDNDGLLDGEEVMLDTNPNDSDSDDDGILDGQEVLDGTNPLDDCDHVGGTALPDSDCDGDGLTTAQEDAIGTDPDVA</sequence>
<dbReference type="EMBL" id="SOAY01000006">
    <property type="protein sequence ID" value="TDT50300.1"/>
    <property type="molecule type" value="Genomic_DNA"/>
</dbReference>
<dbReference type="AlphaFoldDB" id="A0A4R7KB42"/>
<evidence type="ECO:0000313" key="6">
    <source>
        <dbReference type="EMBL" id="TDT50300.1"/>
    </source>
</evidence>
<dbReference type="PANTHER" id="PTHR37467:SF1">
    <property type="entry name" value="EXPORTED CALCIUM-BINDING GLYCOPROTEIN"/>
    <property type="match status" value="1"/>
</dbReference>
<feature type="non-terminal residue" evidence="6">
    <location>
        <position position="1"/>
    </location>
</feature>
<evidence type="ECO:0000256" key="3">
    <source>
        <dbReference type="ARBA" id="ARBA00022729"/>
    </source>
</evidence>
<dbReference type="PANTHER" id="PTHR37467">
    <property type="entry name" value="EXPORTED CALCIUM-BINDING GLYCOPROTEIN-RELATED"/>
    <property type="match status" value="1"/>
</dbReference>
<keyword evidence="4" id="KW-0106">Calcium</keyword>
<proteinExistence type="predicted"/>